<protein>
    <submittedName>
        <fullName evidence="1">Uncharacterized protein</fullName>
    </submittedName>
</protein>
<evidence type="ECO:0000313" key="2">
    <source>
        <dbReference type="Proteomes" id="UP001159427"/>
    </source>
</evidence>
<comment type="caution">
    <text evidence="1">The sequence shown here is derived from an EMBL/GenBank/DDBJ whole genome shotgun (WGS) entry which is preliminary data.</text>
</comment>
<dbReference type="Proteomes" id="UP001159427">
    <property type="component" value="Unassembled WGS sequence"/>
</dbReference>
<gene>
    <name evidence="1" type="ORF">PEVE_00005376</name>
</gene>
<proteinExistence type="predicted"/>
<feature type="non-terminal residue" evidence="1">
    <location>
        <position position="1"/>
    </location>
</feature>
<feature type="non-terminal residue" evidence="1">
    <location>
        <position position="121"/>
    </location>
</feature>
<organism evidence="1 2">
    <name type="scientific">Porites evermanni</name>
    <dbReference type="NCBI Taxonomy" id="104178"/>
    <lineage>
        <taxon>Eukaryota</taxon>
        <taxon>Metazoa</taxon>
        <taxon>Cnidaria</taxon>
        <taxon>Anthozoa</taxon>
        <taxon>Hexacorallia</taxon>
        <taxon>Scleractinia</taxon>
        <taxon>Fungiina</taxon>
        <taxon>Poritidae</taxon>
        <taxon>Porites</taxon>
    </lineage>
</organism>
<dbReference type="EMBL" id="CALNXI010001340">
    <property type="protein sequence ID" value="CAH3165537.1"/>
    <property type="molecule type" value="Genomic_DNA"/>
</dbReference>
<sequence>RRTLTPLNESNVGPRNTLSRCHLGTLRTEKDWQCLGGPVFNQGDRRLMEAVEEASTPLDDTTQEQGDIHVLACGLQLICLCCCICNGDAGTVDQVVSDTTFVIWIDLGKGDELVNLMVVKS</sequence>
<reference evidence="1 2" key="1">
    <citation type="submission" date="2022-05" db="EMBL/GenBank/DDBJ databases">
        <authorList>
            <consortium name="Genoscope - CEA"/>
            <person name="William W."/>
        </authorList>
    </citation>
    <scope>NUCLEOTIDE SEQUENCE [LARGE SCALE GENOMIC DNA]</scope>
</reference>
<name>A0ABN8QJ16_9CNID</name>
<keyword evidence="2" id="KW-1185">Reference proteome</keyword>
<accession>A0ABN8QJ16</accession>
<evidence type="ECO:0000313" key="1">
    <source>
        <dbReference type="EMBL" id="CAH3165537.1"/>
    </source>
</evidence>